<organism evidence="1 2">
    <name type="scientific">Xanthomonas campestris pv. malvacearum</name>
    <dbReference type="NCBI Taxonomy" id="86040"/>
    <lineage>
        <taxon>Bacteria</taxon>
        <taxon>Pseudomonadati</taxon>
        <taxon>Pseudomonadota</taxon>
        <taxon>Gammaproteobacteria</taxon>
        <taxon>Lysobacterales</taxon>
        <taxon>Lysobacteraceae</taxon>
        <taxon>Xanthomonas</taxon>
    </lineage>
</organism>
<evidence type="ECO:0000313" key="1">
    <source>
        <dbReference type="EMBL" id="PUE91173.1"/>
    </source>
</evidence>
<gene>
    <name evidence="1" type="ORF">C7T86_18575</name>
</gene>
<reference evidence="1 2" key="1">
    <citation type="submission" date="2018-03" db="EMBL/GenBank/DDBJ databases">
        <title>Sequencing of reference strains of Xanthomonas.</title>
        <authorList>
            <person name="Studholme D.J."/>
            <person name="Vicente J."/>
            <person name="Sarris P."/>
        </authorList>
    </citation>
    <scope>NUCLEOTIDE SEQUENCE [LARGE SCALE GENOMIC DNA]</scope>
    <source>
        <strain evidence="1 2">WHRI 5232</strain>
    </source>
</reference>
<dbReference type="EMBL" id="PYJH01000048">
    <property type="protein sequence ID" value="PUE91173.1"/>
    <property type="molecule type" value="Genomic_DNA"/>
</dbReference>
<name>A0AA45BVB2_XANCM</name>
<accession>A0AA45BVB2</accession>
<dbReference type="AlphaFoldDB" id="A0AA45BVB2"/>
<protein>
    <submittedName>
        <fullName evidence="1">Uncharacterized protein</fullName>
    </submittedName>
</protein>
<evidence type="ECO:0000313" key="2">
    <source>
        <dbReference type="Proteomes" id="UP000251513"/>
    </source>
</evidence>
<dbReference type="Proteomes" id="UP000251513">
    <property type="component" value="Unassembled WGS sequence"/>
</dbReference>
<comment type="caution">
    <text evidence="1">The sequence shown here is derived from an EMBL/GenBank/DDBJ whole genome shotgun (WGS) entry which is preliminary data.</text>
</comment>
<sequence>MPCVGQAGERAWRACLVVDAESEPLFDPPAAVAQAIAGPRIALISRVDRRLFVFMGAVSQARRNG</sequence>
<proteinExistence type="predicted"/>